<organism evidence="1 2">
    <name type="scientific">Acidianus brierleyi</name>
    <dbReference type="NCBI Taxonomy" id="41673"/>
    <lineage>
        <taxon>Archaea</taxon>
        <taxon>Thermoproteota</taxon>
        <taxon>Thermoprotei</taxon>
        <taxon>Sulfolobales</taxon>
        <taxon>Sulfolobaceae</taxon>
        <taxon>Acidianus</taxon>
    </lineage>
</organism>
<name>A0A2U9IIZ9_9CREN</name>
<dbReference type="EMBL" id="CP029289">
    <property type="protein sequence ID" value="AWR96009.1"/>
    <property type="molecule type" value="Genomic_DNA"/>
</dbReference>
<dbReference type="InterPro" id="IPR018036">
    <property type="entry name" value="DUF429_subgr"/>
</dbReference>
<gene>
    <name evidence="1" type="ORF">DFR85_11705</name>
</gene>
<dbReference type="Proteomes" id="UP000248044">
    <property type="component" value="Chromosome"/>
</dbReference>
<dbReference type="AlphaFoldDB" id="A0A2U9IIZ9"/>
<proteinExistence type="predicted"/>
<accession>A0A2U9IIZ9</accession>
<protein>
    <submittedName>
        <fullName evidence="1">DUF429 domain-containing protein</fullName>
    </submittedName>
</protein>
<dbReference type="RefSeq" id="WP_110271887.1">
    <property type="nucleotide sequence ID" value="NZ_CP029289.2"/>
</dbReference>
<sequence length="174" mass="19810">MYCGIDLAVKRKTAVGLLIDNKIKIYFVSTDDEILELCSKAKITAIDSPLSYSKGFREIDREMLKLGLKVLPPSFMPSLVERGIKLSKKLNSIETHPTSSMKLMKINWKDYTSIKDEFDAVLCAITAYLYDNGEAKAIKAKDGEIYLIDKKMKIVKENSDYIFYFSNNSFYSSI</sequence>
<reference evidence="1 2" key="1">
    <citation type="submission" date="2018-05" db="EMBL/GenBank/DDBJ databases">
        <title>Complete Genome Sequences of Extremely Thermoacidophilic, Metal-Mobilizing Type-Strain Members of the Archaeal Family Sulfolobaceae: Acidianus brierleyi DSM-1651T, Acidianus sulfidivorans DSM-18786T, Metallosphaera hakonensis DSM-7519T, and Metallosphaera prunae DSM-10039T.</title>
        <authorList>
            <person name="Counts J.A."/>
            <person name="Kelly R.M."/>
        </authorList>
    </citation>
    <scope>NUCLEOTIDE SEQUENCE [LARGE SCALE GENOMIC DNA]</scope>
    <source>
        <strain evidence="1 2">DSM 1651</strain>
    </source>
</reference>
<dbReference type="OrthoDB" id="50338at2157"/>
<dbReference type="KEGG" id="abri:DFR85_11705"/>
<keyword evidence="2" id="KW-1185">Reference proteome</keyword>
<evidence type="ECO:0000313" key="1">
    <source>
        <dbReference type="EMBL" id="AWR96009.1"/>
    </source>
</evidence>
<dbReference type="GeneID" id="36832831"/>
<dbReference type="PIRSF" id="PIRSF024051">
    <property type="entry name" value="DUF429"/>
    <property type="match status" value="1"/>
</dbReference>
<evidence type="ECO:0000313" key="2">
    <source>
        <dbReference type="Proteomes" id="UP000248044"/>
    </source>
</evidence>